<protein>
    <recommendedName>
        <fullName evidence="1">N-acetyltransferase domain-containing protein</fullName>
    </recommendedName>
</protein>
<dbReference type="InterPro" id="IPR000182">
    <property type="entry name" value="GNAT_dom"/>
</dbReference>
<feature type="domain" description="N-acetyltransferase" evidence="1">
    <location>
        <begin position="66"/>
        <end position="221"/>
    </location>
</feature>
<dbReference type="Gene3D" id="3.40.630.30">
    <property type="match status" value="1"/>
</dbReference>
<dbReference type="AlphaFoldDB" id="A0A8H4VZ85"/>
<dbReference type="PANTHER" id="PTHR42791">
    <property type="entry name" value="GNAT FAMILY ACETYLTRANSFERASE"/>
    <property type="match status" value="1"/>
</dbReference>
<dbReference type="CDD" id="cd04301">
    <property type="entry name" value="NAT_SF"/>
    <property type="match status" value="1"/>
</dbReference>
<name>A0A8H4VZ85_9HELO</name>
<dbReference type="OrthoDB" id="2832510at2759"/>
<dbReference type="InterPro" id="IPR052523">
    <property type="entry name" value="Trichothecene_AcTrans"/>
</dbReference>
<gene>
    <name evidence="2" type="ORF">G7Y89_g10253</name>
</gene>
<dbReference type="SUPFAM" id="SSF55729">
    <property type="entry name" value="Acyl-CoA N-acyltransferases (Nat)"/>
    <property type="match status" value="1"/>
</dbReference>
<dbReference type="PANTHER" id="PTHR42791:SF2">
    <property type="entry name" value="N-ACETYLTRANSFERASE DOMAIN-CONTAINING PROTEIN"/>
    <property type="match status" value="1"/>
</dbReference>
<comment type="caution">
    <text evidence="2">The sequence shown here is derived from an EMBL/GenBank/DDBJ whole genome shotgun (WGS) entry which is preliminary data.</text>
</comment>
<dbReference type="EMBL" id="JAAMPI010000893">
    <property type="protein sequence ID" value="KAF4627896.1"/>
    <property type="molecule type" value="Genomic_DNA"/>
</dbReference>
<sequence>MGSQNPNFILSPATTADIPHIIPVYLSAFSTDHFSQYTFPRDLITPSEWVRWLTSRYTNRFAQPELRHFKVTETATGNVCAFIRWRFPHQFSEEEKLKKKEEKEEMERLKAEGKDDKWPVGANLEACDGKFGGLDKIQERFCTDDDYAVHQGYQGKGLGRMLLEYGLKLADAEGKRAYIQATRAGYPVYAKLGFKEVDCLEVDLSKWGGKEPGVNWAMLREPQKTIETPFQ</sequence>
<evidence type="ECO:0000259" key="1">
    <source>
        <dbReference type="PROSITE" id="PS51186"/>
    </source>
</evidence>
<dbReference type="Pfam" id="PF13508">
    <property type="entry name" value="Acetyltransf_7"/>
    <property type="match status" value="1"/>
</dbReference>
<keyword evidence="3" id="KW-1185">Reference proteome</keyword>
<evidence type="ECO:0000313" key="3">
    <source>
        <dbReference type="Proteomes" id="UP000566819"/>
    </source>
</evidence>
<reference evidence="2 3" key="1">
    <citation type="submission" date="2020-03" db="EMBL/GenBank/DDBJ databases">
        <title>Draft Genome Sequence of Cudoniella acicularis.</title>
        <authorList>
            <person name="Buettner E."/>
            <person name="Kellner H."/>
        </authorList>
    </citation>
    <scope>NUCLEOTIDE SEQUENCE [LARGE SCALE GENOMIC DNA]</scope>
    <source>
        <strain evidence="2 3">DSM 108380</strain>
    </source>
</reference>
<organism evidence="2 3">
    <name type="scientific">Cudoniella acicularis</name>
    <dbReference type="NCBI Taxonomy" id="354080"/>
    <lineage>
        <taxon>Eukaryota</taxon>
        <taxon>Fungi</taxon>
        <taxon>Dikarya</taxon>
        <taxon>Ascomycota</taxon>
        <taxon>Pezizomycotina</taxon>
        <taxon>Leotiomycetes</taxon>
        <taxon>Helotiales</taxon>
        <taxon>Tricladiaceae</taxon>
        <taxon>Cudoniella</taxon>
    </lineage>
</organism>
<dbReference type="PROSITE" id="PS51186">
    <property type="entry name" value="GNAT"/>
    <property type="match status" value="1"/>
</dbReference>
<proteinExistence type="predicted"/>
<dbReference type="Proteomes" id="UP000566819">
    <property type="component" value="Unassembled WGS sequence"/>
</dbReference>
<dbReference type="GO" id="GO:0016747">
    <property type="term" value="F:acyltransferase activity, transferring groups other than amino-acyl groups"/>
    <property type="evidence" value="ECO:0007669"/>
    <property type="project" value="InterPro"/>
</dbReference>
<dbReference type="InterPro" id="IPR016181">
    <property type="entry name" value="Acyl_CoA_acyltransferase"/>
</dbReference>
<accession>A0A8H4VZ85</accession>
<evidence type="ECO:0000313" key="2">
    <source>
        <dbReference type="EMBL" id="KAF4627896.1"/>
    </source>
</evidence>